<feature type="domain" description="DUF1581" evidence="1">
    <location>
        <begin position="375"/>
        <end position="450"/>
    </location>
</feature>
<evidence type="ECO:0000259" key="1">
    <source>
        <dbReference type="Pfam" id="PF07619"/>
    </source>
</evidence>
<accession>A0A517NPL8</accession>
<dbReference type="Pfam" id="PF07622">
    <property type="entry name" value="DUF1583"/>
    <property type="match status" value="1"/>
</dbReference>
<dbReference type="InterPro" id="IPR046518">
    <property type="entry name" value="DUF1583_N"/>
</dbReference>
<organism evidence="4 5">
    <name type="scientific">Stieleria marina</name>
    <dbReference type="NCBI Taxonomy" id="1930275"/>
    <lineage>
        <taxon>Bacteria</taxon>
        <taxon>Pseudomonadati</taxon>
        <taxon>Planctomycetota</taxon>
        <taxon>Planctomycetia</taxon>
        <taxon>Pirellulales</taxon>
        <taxon>Pirellulaceae</taxon>
        <taxon>Stieleria</taxon>
    </lineage>
</organism>
<feature type="domain" description="DUF1583" evidence="3">
    <location>
        <begin position="475"/>
        <end position="609"/>
    </location>
</feature>
<gene>
    <name evidence="4" type="ORF">K239x_10150</name>
</gene>
<name>A0A517NPL8_9BACT</name>
<dbReference type="Proteomes" id="UP000319817">
    <property type="component" value="Chromosome"/>
</dbReference>
<dbReference type="Gene3D" id="2.60.120.560">
    <property type="entry name" value="Exo-inulinase, domain 1"/>
    <property type="match status" value="1"/>
</dbReference>
<keyword evidence="5" id="KW-1185">Reference proteome</keyword>
<dbReference type="AlphaFoldDB" id="A0A517NPL8"/>
<feature type="domain" description="DUF1583" evidence="2">
    <location>
        <begin position="616"/>
        <end position="830"/>
    </location>
</feature>
<dbReference type="InterPro" id="IPR011475">
    <property type="entry name" value="DUF1583"/>
</dbReference>
<dbReference type="RefSeq" id="WP_419189684.1">
    <property type="nucleotide sequence ID" value="NZ_CP036526.1"/>
</dbReference>
<protein>
    <submittedName>
        <fullName evidence="4">Uncharacterized protein</fullName>
    </submittedName>
</protein>
<sequence length="1030" mass="114570">MSRQVVNAIGLMLIVAGILGPSAVRLRASDLVSATLFPESVLAKNGPRVLRDANQLLPDERFETLVRWVLPTKLHGFRVQGWFSDSRVRKRDPVQGNRLLVGGEPESTSLALVRSAVETGRQKELTQKIAGASAPTQADRRSQAALLALLALETESPNHCLAPIEALLDHSDQPLHDCWPELLVAQRLSQMIANAVSETTPDIPVESLESSRAAMEELLLELQPKARADSDSVEAAHLLRLLSEIRGFRRSVNNGKGDADEKRELRNWHAVDRVGETSLSSGRPLGRWETSGGQVTCTSSHECESLYYAVPLRGDFQVEAEVSSSPFARGHFAWGGDWVAVSDINQVRTGGYSSEDQPIVLPQPLTEMDEWSRYRMVVKDQIVSVWWNGRLVQQYSVTQDCDPWLSMRNSWMDKSRFRNVRITGNPTIPTKINLLSGSDLRSWKSFHSSDSWRQTDGADGELVSDRIAEFRSGVYAPSLLYYHRPVLEDGEIGYEFFYELQTSIVHPAIGDTVLLIDESSVRLHRTDQAGSRIESLSAAPAKKLSLHVGQWNKAVVSFVGDTAKLLINGQAVKTLELSSSNRRTFGLFHFADQTDARVRDITWKGSWATQLPALADQELAESPHECLAGLEGLTEWIKHDFAALGVPKKRFNLVGGTVNKNVEEEFAGVRVTPVADGTWRRICLQLATPIYGDFDATLSFEELRFQFGTSDYLDMELRAIDSSGQEFKATRQKHKSNQHFYAKLDQQMPDGEWATAYKGLRDESTSGRLRLIRRGDMCHMLISHQDSPNFHWCGSQPMLSADSVVRLEVFVKNAGGGSTSVLLKSLLLRSNSQAEAKNRDLRISGLETYLHRLKDVNSRTFSVFGIPDFDMSGHAVVTDDGLVTTSPGATQSSVLTWKPPVQGDFDVSVTLNAEELRSGNAALQFSISDQQQMQVDLSALADGNLRIGSDVLLTDDEPVVIRRGPQFVDLRLIRIQKTVFLIYSHDGKTRLLGSHDFSDKPGQFRLATQSREGPASVTWVKFRRRLGLES</sequence>
<dbReference type="Pfam" id="PF20407">
    <property type="entry name" value="DUF1583_N"/>
    <property type="match status" value="1"/>
</dbReference>
<evidence type="ECO:0000259" key="3">
    <source>
        <dbReference type="Pfam" id="PF20407"/>
    </source>
</evidence>
<dbReference type="EMBL" id="CP036526">
    <property type="protein sequence ID" value="QDT09072.1"/>
    <property type="molecule type" value="Genomic_DNA"/>
</dbReference>
<evidence type="ECO:0000313" key="4">
    <source>
        <dbReference type="EMBL" id="QDT09072.1"/>
    </source>
</evidence>
<dbReference type="InterPro" id="IPR022660">
    <property type="entry name" value="DUF1581"/>
</dbReference>
<dbReference type="Pfam" id="PF07619">
    <property type="entry name" value="DUF1581"/>
    <property type="match status" value="1"/>
</dbReference>
<evidence type="ECO:0000259" key="2">
    <source>
        <dbReference type="Pfam" id="PF07622"/>
    </source>
</evidence>
<proteinExistence type="predicted"/>
<reference evidence="4 5" key="1">
    <citation type="submission" date="2019-02" db="EMBL/GenBank/DDBJ databases">
        <title>Deep-cultivation of Planctomycetes and their phenomic and genomic characterization uncovers novel biology.</title>
        <authorList>
            <person name="Wiegand S."/>
            <person name="Jogler M."/>
            <person name="Boedeker C."/>
            <person name="Pinto D."/>
            <person name="Vollmers J."/>
            <person name="Rivas-Marin E."/>
            <person name="Kohn T."/>
            <person name="Peeters S.H."/>
            <person name="Heuer A."/>
            <person name="Rast P."/>
            <person name="Oberbeckmann S."/>
            <person name="Bunk B."/>
            <person name="Jeske O."/>
            <person name="Meyerdierks A."/>
            <person name="Storesund J.E."/>
            <person name="Kallscheuer N."/>
            <person name="Luecker S."/>
            <person name="Lage O.M."/>
            <person name="Pohl T."/>
            <person name="Merkel B.J."/>
            <person name="Hornburger P."/>
            <person name="Mueller R.-W."/>
            <person name="Bruemmer F."/>
            <person name="Labrenz M."/>
            <person name="Spormann A.M."/>
            <person name="Op den Camp H."/>
            <person name="Overmann J."/>
            <person name="Amann R."/>
            <person name="Jetten M.S.M."/>
            <person name="Mascher T."/>
            <person name="Medema M.H."/>
            <person name="Devos D.P."/>
            <person name="Kaster A.-K."/>
            <person name="Ovreas L."/>
            <person name="Rohde M."/>
            <person name="Galperin M.Y."/>
            <person name="Jogler C."/>
        </authorList>
    </citation>
    <scope>NUCLEOTIDE SEQUENCE [LARGE SCALE GENOMIC DNA]</scope>
    <source>
        <strain evidence="4 5">K23_9</strain>
    </source>
</reference>
<evidence type="ECO:0000313" key="5">
    <source>
        <dbReference type="Proteomes" id="UP000319817"/>
    </source>
</evidence>